<sequence>MNDAAIRRQIRILKDMGCNAIRTSHNMPAPELVRACDEMGIMLMVESFDEWNKP</sequence>
<dbReference type="Pfam" id="PF02836">
    <property type="entry name" value="Glyco_hydro_2_C"/>
    <property type="match status" value="1"/>
</dbReference>
<dbReference type="EMBL" id="AMCI01006568">
    <property type="protein sequence ID" value="EJW94100.1"/>
    <property type="molecule type" value="Genomic_DNA"/>
</dbReference>
<organism evidence="2">
    <name type="scientific">gut metagenome</name>
    <dbReference type="NCBI Taxonomy" id="749906"/>
    <lineage>
        <taxon>unclassified sequences</taxon>
        <taxon>metagenomes</taxon>
        <taxon>organismal metagenomes</taxon>
    </lineage>
</organism>
<dbReference type="SUPFAM" id="SSF51445">
    <property type="entry name" value="(Trans)glycosidases"/>
    <property type="match status" value="1"/>
</dbReference>
<evidence type="ECO:0000313" key="2">
    <source>
        <dbReference type="EMBL" id="EJW94100.1"/>
    </source>
</evidence>
<keyword evidence="2" id="KW-0378">Hydrolase</keyword>
<protein>
    <submittedName>
        <fullName evidence="2">Glycoside hydrolase family 2 protein</fullName>
    </submittedName>
</protein>
<feature type="domain" description="Glycoside hydrolase family 2 catalytic" evidence="1">
    <location>
        <begin position="4"/>
        <end position="47"/>
    </location>
</feature>
<accession>J9C2S2</accession>
<dbReference type="GO" id="GO:0005975">
    <property type="term" value="P:carbohydrate metabolic process"/>
    <property type="evidence" value="ECO:0007669"/>
    <property type="project" value="InterPro"/>
</dbReference>
<gene>
    <name evidence="2" type="ORF">EVA_17793</name>
</gene>
<comment type="caution">
    <text evidence="2">The sequence shown here is derived from an EMBL/GenBank/DDBJ whole genome shotgun (WGS) entry which is preliminary data.</text>
</comment>
<dbReference type="AlphaFoldDB" id="J9C2S2"/>
<dbReference type="Gene3D" id="3.20.20.80">
    <property type="entry name" value="Glycosidases"/>
    <property type="match status" value="1"/>
</dbReference>
<dbReference type="InterPro" id="IPR051913">
    <property type="entry name" value="GH2_Domain-Containing"/>
</dbReference>
<reference evidence="2" key="1">
    <citation type="journal article" date="2012" name="PLoS ONE">
        <title>Gene sets for utilization of primary and secondary nutrition supplies in the distal gut of endangered iberian lynx.</title>
        <authorList>
            <person name="Alcaide M."/>
            <person name="Messina E."/>
            <person name="Richter M."/>
            <person name="Bargiela R."/>
            <person name="Peplies J."/>
            <person name="Huws S.A."/>
            <person name="Newbold C.J."/>
            <person name="Golyshin P.N."/>
            <person name="Simon M.A."/>
            <person name="Lopez G."/>
            <person name="Yakimov M.M."/>
            <person name="Ferrer M."/>
        </authorList>
    </citation>
    <scope>NUCLEOTIDE SEQUENCE</scope>
</reference>
<evidence type="ECO:0000259" key="1">
    <source>
        <dbReference type="Pfam" id="PF02836"/>
    </source>
</evidence>
<dbReference type="InterPro" id="IPR006103">
    <property type="entry name" value="Glyco_hydro_2_cat"/>
</dbReference>
<dbReference type="PANTHER" id="PTHR42732:SF1">
    <property type="entry name" value="BETA-MANNOSIDASE"/>
    <property type="match status" value="1"/>
</dbReference>
<name>J9C2S2_9ZZZZ</name>
<dbReference type="InterPro" id="IPR017853">
    <property type="entry name" value="GH"/>
</dbReference>
<proteinExistence type="predicted"/>
<feature type="non-terminal residue" evidence="2">
    <location>
        <position position="54"/>
    </location>
</feature>
<dbReference type="GO" id="GO:0004553">
    <property type="term" value="F:hydrolase activity, hydrolyzing O-glycosyl compounds"/>
    <property type="evidence" value="ECO:0007669"/>
    <property type="project" value="InterPro"/>
</dbReference>
<dbReference type="PANTHER" id="PTHR42732">
    <property type="entry name" value="BETA-GALACTOSIDASE"/>
    <property type="match status" value="1"/>
</dbReference>